<dbReference type="InterPro" id="IPR003598">
    <property type="entry name" value="Ig_sub2"/>
</dbReference>
<dbReference type="Pfam" id="PF07679">
    <property type="entry name" value="I-set"/>
    <property type="match status" value="1"/>
</dbReference>
<evidence type="ECO:0000256" key="6">
    <source>
        <dbReference type="SAM" id="MobiDB-lite"/>
    </source>
</evidence>
<keyword evidence="4" id="KW-1015">Disulfide bond</keyword>
<dbReference type="GO" id="GO:0001558">
    <property type="term" value="P:regulation of cell growth"/>
    <property type="evidence" value="ECO:0007669"/>
    <property type="project" value="InterPro"/>
</dbReference>
<dbReference type="Gene3D" id="2.60.40.10">
    <property type="entry name" value="Immunoglobulins"/>
    <property type="match status" value="1"/>
</dbReference>
<dbReference type="GO" id="GO:0005615">
    <property type="term" value="C:extracellular space"/>
    <property type="evidence" value="ECO:0007669"/>
    <property type="project" value="TreeGrafter"/>
</dbReference>
<dbReference type="InterPro" id="IPR036179">
    <property type="entry name" value="Ig-like_dom_sf"/>
</dbReference>
<dbReference type="InterPro" id="IPR009030">
    <property type="entry name" value="Growth_fac_rcpt_cys_sf"/>
</dbReference>
<dbReference type="InterPro" id="IPR013098">
    <property type="entry name" value="Ig_I-set"/>
</dbReference>
<reference evidence="10" key="1">
    <citation type="submission" date="2020-10" db="EMBL/GenBank/DDBJ databases">
        <title>Chromosome-scale genome assembly of the Allis shad, Alosa alosa.</title>
        <authorList>
            <person name="Margot Z."/>
            <person name="Christophe K."/>
            <person name="Cabau C."/>
            <person name="Louis A."/>
            <person name="Berthelot C."/>
            <person name="Parey E."/>
            <person name="Roest Crollius H."/>
            <person name="Montfort J."/>
            <person name="Robinson-Rechavi M."/>
            <person name="Bucao C."/>
            <person name="Bouchez O."/>
            <person name="Gislard M."/>
            <person name="Lluch J."/>
            <person name="Milhes M."/>
            <person name="Lampietro C."/>
            <person name="Lopez Roques C."/>
            <person name="Donnadieu C."/>
            <person name="Braasch I."/>
            <person name="Desvignes T."/>
            <person name="Postlethwait J."/>
            <person name="Bobe J."/>
            <person name="Guiguen Y."/>
        </authorList>
    </citation>
    <scope>NUCLEOTIDE SEQUENCE</scope>
    <source>
        <strain evidence="10">M-15738</strain>
        <tissue evidence="10">Blood</tissue>
    </source>
</reference>
<evidence type="ECO:0008006" key="12">
    <source>
        <dbReference type="Google" id="ProtNLM"/>
    </source>
</evidence>
<evidence type="ECO:0000256" key="1">
    <source>
        <dbReference type="ARBA" id="ARBA00004613"/>
    </source>
</evidence>
<dbReference type="Pfam" id="PF07648">
    <property type="entry name" value="Kazal_2"/>
    <property type="match status" value="1"/>
</dbReference>
<dbReference type="GO" id="GO:0009966">
    <property type="term" value="P:regulation of signal transduction"/>
    <property type="evidence" value="ECO:0007669"/>
    <property type="project" value="TreeGrafter"/>
</dbReference>
<dbReference type="AlphaFoldDB" id="A0AAV6FUB7"/>
<dbReference type="InterPro" id="IPR011390">
    <property type="entry name" value="IGFBP_rP_mac25"/>
</dbReference>
<dbReference type="SMART" id="SM00409">
    <property type="entry name" value="IG"/>
    <property type="match status" value="1"/>
</dbReference>
<comment type="caution">
    <text evidence="10">The sequence shown here is derived from an EMBL/GenBank/DDBJ whole genome shotgun (WGS) entry which is preliminary data.</text>
</comment>
<keyword evidence="2" id="KW-0964">Secreted</keyword>
<feature type="domain" description="Ig-like" evidence="7">
    <location>
        <begin position="187"/>
        <end position="284"/>
    </location>
</feature>
<dbReference type="InterPro" id="IPR013783">
    <property type="entry name" value="Ig-like_fold"/>
</dbReference>
<dbReference type="PROSITE" id="PS51465">
    <property type="entry name" value="KAZAL_2"/>
    <property type="match status" value="1"/>
</dbReference>
<accession>A0AAV6FUB7</accession>
<dbReference type="InterPro" id="IPR007110">
    <property type="entry name" value="Ig-like_dom"/>
</dbReference>
<dbReference type="CDD" id="cd00104">
    <property type="entry name" value="KAZAL_FS"/>
    <property type="match status" value="1"/>
</dbReference>
<name>A0AAV6FUB7_9TELE</name>
<keyword evidence="5" id="KW-0393">Immunoglobulin domain</keyword>
<dbReference type="GO" id="GO:0005520">
    <property type="term" value="F:insulin-like growth factor binding"/>
    <property type="evidence" value="ECO:0007669"/>
    <property type="project" value="InterPro"/>
</dbReference>
<evidence type="ECO:0000256" key="3">
    <source>
        <dbReference type="ARBA" id="ARBA00022729"/>
    </source>
</evidence>
<comment type="subcellular location">
    <subcellularLocation>
        <location evidence="1">Secreted</location>
    </subcellularLocation>
</comment>
<dbReference type="PANTHER" id="PTHR14186:SF23">
    <property type="entry name" value="KAZAL-TYPE SERINE PEPTIDASE INHIBITOR DOMAIN 2"/>
    <property type="match status" value="1"/>
</dbReference>
<evidence type="ECO:0000259" key="8">
    <source>
        <dbReference type="PROSITE" id="PS51323"/>
    </source>
</evidence>
<evidence type="ECO:0000313" key="11">
    <source>
        <dbReference type="Proteomes" id="UP000823561"/>
    </source>
</evidence>
<keyword evidence="11" id="KW-1185">Reference proteome</keyword>
<gene>
    <name evidence="10" type="ORF">AALO_G00249240</name>
</gene>
<dbReference type="Gene3D" id="4.10.40.20">
    <property type="match status" value="1"/>
</dbReference>
<feature type="domain" description="Kazal-like" evidence="9">
    <location>
        <begin position="136"/>
        <end position="185"/>
    </location>
</feature>
<feature type="domain" description="IGFBP N-terminal" evidence="8">
    <location>
        <begin position="59"/>
        <end position="145"/>
    </location>
</feature>
<evidence type="ECO:0000313" key="10">
    <source>
        <dbReference type="EMBL" id="KAG5266049.1"/>
    </source>
</evidence>
<organism evidence="10 11">
    <name type="scientific">Alosa alosa</name>
    <name type="common">allis shad</name>
    <dbReference type="NCBI Taxonomy" id="278164"/>
    <lineage>
        <taxon>Eukaryota</taxon>
        <taxon>Metazoa</taxon>
        <taxon>Chordata</taxon>
        <taxon>Craniata</taxon>
        <taxon>Vertebrata</taxon>
        <taxon>Euteleostomi</taxon>
        <taxon>Actinopterygii</taxon>
        <taxon>Neopterygii</taxon>
        <taxon>Teleostei</taxon>
        <taxon>Clupei</taxon>
        <taxon>Clupeiformes</taxon>
        <taxon>Clupeoidei</taxon>
        <taxon>Clupeidae</taxon>
        <taxon>Alosa</taxon>
    </lineage>
</organism>
<keyword evidence="3" id="KW-0732">Signal</keyword>
<dbReference type="InterPro" id="IPR002350">
    <property type="entry name" value="Kazal_dom"/>
</dbReference>
<dbReference type="Gene3D" id="3.30.60.30">
    <property type="match status" value="1"/>
</dbReference>
<sequence>MSPHGAWEQKSNLQQLQNSLGAMSWTVVWLCLYLYLCVCVRPSHASPPQHRGWLRLWEEGEACGECQEHLCPPAPPNCPAGLVRDNCDCCEQCANAEGQLCDPDGAQEFYGHCGEGLHCRRPPRRKRRLKGGDGDDSPEPKCVCRSTSSVCGSDGRTYPNPCQLREEASRLGKELRVIGAGPCHSAPQISRAPQDLTNYTGNDIAFGCEVSAFPIPSVSWKKNGSDNILPGDDPHISVQARGGPQRFTISTWLQIQGLRLSDAGSYSCISQNALGNASALARLQVLRKVSQR</sequence>
<dbReference type="EMBL" id="JADWDJ010000019">
    <property type="protein sequence ID" value="KAG5266049.1"/>
    <property type="molecule type" value="Genomic_DNA"/>
</dbReference>
<dbReference type="SUPFAM" id="SSF57184">
    <property type="entry name" value="Growth factor receptor domain"/>
    <property type="match status" value="1"/>
</dbReference>
<dbReference type="SMART" id="SM00408">
    <property type="entry name" value="IGc2"/>
    <property type="match status" value="1"/>
</dbReference>
<protein>
    <recommendedName>
        <fullName evidence="12">Kazal-type serine protease inhibitor domain-containing protein 1</fullName>
    </recommendedName>
</protein>
<dbReference type="FunFam" id="2.60.40.10:FF:000032">
    <property type="entry name" value="palladin isoform X1"/>
    <property type="match status" value="1"/>
</dbReference>
<evidence type="ECO:0000256" key="2">
    <source>
        <dbReference type="ARBA" id="ARBA00022525"/>
    </source>
</evidence>
<dbReference type="PROSITE" id="PS50835">
    <property type="entry name" value="IG_LIKE"/>
    <property type="match status" value="1"/>
</dbReference>
<dbReference type="SMART" id="SM00280">
    <property type="entry name" value="KAZAL"/>
    <property type="match status" value="1"/>
</dbReference>
<dbReference type="PROSITE" id="PS51323">
    <property type="entry name" value="IGFBP_N_2"/>
    <property type="match status" value="1"/>
</dbReference>
<dbReference type="InterPro" id="IPR000867">
    <property type="entry name" value="IGFBP-like"/>
</dbReference>
<evidence type="ECO:0000259" key="9">
    <source>
        <dbReference type="PROSITE" id="PS51465"/>
    </source>
</evidence>
<dbReference type="SUPFAM" id="SSF48726">
    <property type="entry name" value="Immunoglobulin"/>
    <property type="match status" value="1"/>
</dbReference>
<dbReference type="InterPro" id="IPR036058">
    <property type="entry name" value="Kazal_dom_sf"/>
</dbReference>
<proteinExistence type="predicted"/>
<dbReference type="Proteomes" id="UP000823561">
    <property type="component" value="Chromosome 19"/>
</dbReference>
<evidence type="ECO:0000256" key="4">
    <source>
        <dbReference type="ARBA" id="ARBA00023157"/>
    </source>
</evidence>
<dbReference type="PANTHER" id="PTHR14186">
    <property type="entry name" value="INSULIN-LIKE GROWTH FACTOR BINDING PROTEIN-RELATED"/>
    <property type="match status" value="1"/>
</dbReference>
<dbReference type="SUPFAM" id="SSF100895">
    <property type="entry name" value="Kazal-type serine protease inhibitors"/>
    <property type="match status" value="1"/>
</dbReference>
<feature type="region of interest" description="Disordered" evidence="6">
    <location>
        <begin position="122"/>
        <end position="141"/>
    </location>
</feature>
<dbReference type="Pfam" id="PF00219">
    <property type="entry name" value="IGFBP"/>
    <property type="match status" value="1"/>
</dbReference>
<dbReference type="InterPro" id="IPR003599">
    <property type="entry name" value="Ig_sub"/>
</dbReference>
<evidence type="ECO:0000256" key="5">
    <source>
        <dbReference type="ARBA" id="ARBA00023319"/>
    </source>
</evidence>
<evidence type="ECO:0000259" key="7">
    <source>
        <dbReference type="PROSITE" id="PS50835"/>
    </source>
</evidence>